<feature type="transmembrane region" description="Helical" evidence="5">
    <location>
        <begin position="208"/>
        <end position="233"/>
    </location>
</feature>
<dbReference type="AlphaFoldDB" id="A0A1I7B9Y3"/>
<protein>
    <submittedName>
        <fullName evidence="6">TrbL/VirB6 plasmid conjugal transfer protein</fullName>
    </submittedName>
</protein>
<evidence type="ECO:0000256" key="5">
    <source>
        <dbReference type="SAM" id="Phobius"/>
    </source>
</evidence>
<gene>
    <name evidence="6" type="ORF">SAMN05192563_1004302</name>
</gene>
<feature type="transmembrane region" description="Helical" evidence="5">
    <location>
        <begin position="245"/>
        <end position="265"/>
    </location>
</feature>
<keyword evidence="4 5" id="KW-0472">Membrane</keyword>
<evidence type="ECO:0000313" key="7">
    <source>
        <dbReference type="Proteomes" id="UP000198844"/>
    </source>
</evidence>
<feature type="transmembrane region" description="Helical" evidence="5">
    <location>
        <begin position="31"/>
        <end position="51"/>
    </location>
</feature>
<evidence type="ECO:0000256" key="4">
    <source>
        <dbReference type="ARBA" id="ARBA00023136"/>
    </source>
</evidence>
<sequence>MNDVISVLNTLFATMQAKGGSLQTLFLSDGLDLLAALGLIIATWHVFLWLLEGDFPGFFANLFRHLIRCAVILVLLTAWSTTVHSYFVDNMQTMASRVSGGDGNPGDLLRALVNAASTIMQGVRTEAAQVCEEVPDATPEGVVIPNTEHQECGATSDAGANSAGVSSIWTLVRNLPLILLAFLAKALAIIAITLMTLIFVVVVQFGSFLLDIAFCLGPVLIPWYVLPVAEFLFDGWLRFTISAGLFKVVAWLMMAIVDSGVLPGIQSLVQQTATQSGTNSDAYYATNYLAMLALALVCGVGAFMMWQVPEIARALVTGGGGGGVKGFGKGAIGRQITPGIFK</sequence>
<comment type="subcellular location">
    <subcellularLocation>
        <location evidence="1">Membrane</location>
        <topology evidence="1">Multi-pass membrane protein</topology>
    </subcellularLocation>
</comment>
<dbReference type="GO" id="GO:0030255">
    <property type="term" value="P:protein secretion by the type IV secretion system"/>
    <property type="evidence" value="ECO:0007669"/>
    <property type="project" value="InterPro"/>
</dbReference>
<proteinExistence type="predicted"/>
<dbReference type="EMBL" id="FPBH01000004">
    <property type="protein sequence ID" value="SFT83901.1"/>
    <property type="molecule type" value="Genomic_DNA"/>
</dbReference>
<keyword evidence="2 5" id="KW-0812">Transmembrane</keyword>
<dbReference type="RefSeq" id="WP_093633897.1">
    <property type="nucleotide sequence ID" value="NZ_FPBH01000004.1"/>
</dbReference>
<evidence type="ECO:0000256" key="2">
    <source>
        <dbReference type="ARBA" id="ARBA00022692"/>
    </source>
</evidence>
<dbReference type="OrthoDB" id="9068384at2"/>
<evidence type="ECO:0000256" key="3">
    <source>
        <dbReference type="ARBA" id="ARBA00022989"/>
    </source>
</evidence>
<dbReference type="Proteomes" id="UP000198844">
    <property type="component" value="Unassembled WGS sequence"/>
</dbReference>
<evidence type="ECO:0000313" key="6">
    <source>
        <dbReference type="EMBL" id="SFT83901.1"/>
    </source>
</evidence>
<keyword evidence="3 5" id="KW-1133">Transmembrane helix</keyword>
<feature type="transmembrane region" description="Helical" evidence="5">
    <location>
        <begin position="63"/>
        <end position="87"/>
    </location>
</feature>
<feature type="transmembrane region" description="Helical" evidence="5">
    <location>
        <begin position="285"/>
        <end position="306"/>
    </location>
</feature>
<evidence type="ECO:0000256" key="1">
    <source>
        <dbReference type="ARBA" id="ARBA00004141"/>
    </source>
</evidence>
<dbReference type="Pfam" id="PF04610">
    <property type="entry name" value="TrbL"/>
    <property type="match status" value="1"/>
</dbReference>
<feature type="transmembrane region" description="Helical" evidence="5">
    <location>
        <begin position="177"/>
        <end position="202"/>
    </location>
</feature>
<dbReference type="InterPro" id="IPR007688">
    <property type="entry name" value="Conjugal_tfr_TrbL/VirB6"/>
</dbReference>
<dbReference type="GO" id="GO:0016020">
    <property type="term" value="C:membrane"/>
    <property type="evidence" value="ECO:0007669"/>
    <property type="project" value="UniProtKB-SubCell"/>
</dbReference>
<organism evidence="6 7">
    <name type="scientific">Paraburkholderia aspalathi</name>
    <dbReference type="NCBI Taxonomy" id="1324617"/>
    <lineage>
        <taxon>Bacteria</taxon>
        <taxon>Pseudomonadati</taxon>
        <taxon>Pseudomonadota</taxon>
        <taxon>Betaproteobacteria</taxon>
        <taxon>Burkholderiales</taxon>
        <taxon>Burkholderiaceae</taxon>
        <taxon>Paraburkholderia</taxon>
    </lineage>
</organism>
<name>A0A1I7B9Y3_9BURK</name>
<accession>A0A1I7B9Y3</accession>
<reference evidence="6 7" key="1">
    <citation type="submission" date="2016-10" db="EMBL/GenBank/DDBJ databases">
        <authorList>
            <person name="de Groot N.N."/>
        </authorList>
    </citation>
    <scope>NUCLEOTIDE SEQUENCE [LARGE SCALE GENOMIC DNA]</scope>
    <source>
        <strain evidence="6 7">LMG 27731</strain>
    </source>
</reference>